<feature type="coiled-coil region" evidence="10">
    <location>
        <begin position="272"/>
        <end position="372"/>
    </location>
</feature>
<organism evidence="12 13">
    <name type="scientific">Neiella marina</name>
    <dbReference type="NCBI Taxonomy" id="508461"/>
    <lineage>
        <taxon>Bacteria</taxon>
        <taxon>Pseudomonadati</taxon>
        <taxon>Pseudomonadota</taxon>
        <taxon>Gammaproteobacteria</taxon>
        <taxon>Alteromonadales</taxon>
        <taxon>Echinimonadaceae</taxon>
        <taxon>Neiella</taxon>
    </lineage>
</organism>
<evidence type="ECO:0000256" key="8">
    <source>
        <dbReference type="ARBA" id="ARBA00033408"/>
    </source>
</evidence>
<evidence type="ECO:0000256" key="6">
    <source>
        <dbReference type="ARBA" id="ARBA00022840"/>
    </source>
</evidence>
<dbReference type="GO" id="GO:0009432">
    <property type="term" value="P:SOS response"/>
    <property type="evidence" value="ECO:0007669"/>
    <property type="project" value="UniProtKB-ARBA"/>
</dbReference>
<dbReference type="InterPro" id="IPR003395">
    <property type="entry name" value="RecF/RecN/SMC_N"/>
</dbReference>
<proteinExistence type="inferred from homology"/>
<comment type="function">
    <text evidence="1 9">May be involved in recombinational repair of damaged DNA.</text>
</comment>
<evidence type="ECO:0000256" key="2">
    <source>
        <dbReference type="ARBA" id="ARBA00009441"/>
    </source>
</evidence>
<keyword evidence="7 9" id="KW-0234">DNA repair</keyword>
<dbReference type="EMBL" id="BMDX01000022">
    <property type="protein sequence ID" value="GGA87705.1"/>
    <property type="molecule type" value="Genomic_DNA"/>
</dbReference>
<dbReference type="Pfam" id="PF02463">
    <property type="entry name" value="SMC_N"/>
    <property type="match status" value="1"/>
</dbReference>
<keyword evidence="5 9" id="KW-0227">DNA damage</keyword>
<keyword evidence="10" id="KW-0175">Coiled coil</keyword>
<reference evidence="13" key="1">
    <citation type="journal article" date="2019" name="Int. J. Syst. Evol. Microbiol.">
        <title>The Global Catalogue of Microorganisms (GCM) 10K type strain sequencing project: providing services to taxonomists for standard genome sequencing and annotation.</title>
        <authorList>
            <consortium name="The Broad Institute Genomics Platform"/>
            <consortium name="The Broad Institute Genome Sequencing Center for Infectious Disease"/>
            <person name="Wu L."/>
            <person name="Ma J."/>
        </authorList>
    </citation>
    <scope>NUCLEOTIDE SEQUENCE [LARGE SCALE GENOMIC DNA]</scope>
    <source>
        <strain evidence="13">CGMCC 1.10130</strain>
    </source>
</reference>
<dbReference type="RefSeq" id="WP_087506328.1">
    <property type="nucleotide sequence ID" value="NZ_BMDX01000022.1"/>
</dbReference>
<dbReference type="Proteomes" id="UP000619743">
    <property type="component" value="Unassembled WGS sequence"/>
</dbReference>
<evidence type="ECO:0000256" key="3">
    <source>
        <dbReference type="ARBA" id="ARBA00021315"/>
    </source>
</evidence>
<dbReference type="OrthoDB" id="9806954at2"/>
<comment type="caution">
    <text evidence="12">The sequence shown here is derived from an EMBL/GenBank/DDBJ whole genome shotgun (WGS) entry which is preliminary data.</text>
</comment>
<comment type="similarity">
    <text evidence="2 9">Belongs to the RecN family.</text>
</comment>
<protein>
    <recommendedName>
        <fullName evidence="3 9">DNA repair protein RecN</fullName>
    </recommendedName>
    <alternativeName>
        <fullName evidence="8 9">Recombination protein N</fullName>
    </alternativeName>
</protein>
<evidence type="ECO:0000259" key="11">
    <source>
        <dbReference type="Pfam" id="PF02463"/>
    </source>
</evidence>
<keyword evidence="13" id="KW-1185">Reference proteome</keyword>
<keyword evidence="4" id="KW-0547">Nucleotide-binding</keyword>
<dbReference type="PIRSF" id="PIRSF003128">
    <property type="entry name" value="RecN"/>
    <property type="match status" value="1"/>
</dbReference>
<dbReference type="InterPro" id="IPR004604">
    <property type="entry name" value="DNA_recomb/repair_RecN"/>
</dbReference>
<dbReference type="NCBIfam" id="NF008121">
    <property type="entry name" value="PRK10869.1"/>
    <property type="match status" value="1"/>
</dbReference>
<dbReference type="GO" id="GO:0006310">
    <property type="term" value="P:DNA recombination"/>
    <property type="evidence" value="ECO:0007669"/>
    <property type="project" value="InterPro"/>
</dbReference>
<dbReference type="SUPFAM" id="SSF52540">
    <property type="entry name" value="P-loop containing nucleoside triphosphate hydrolases"/>
    <property type="match status" value="2"/>
</dbReference>
<gene>
    <name evidence="12" type="ORF">GCM10011369_32220</name>
</gene>
<dbReference type="FunFam" id="3.40.50.300:FF:000356">
    <property type="entry name" value="DNA repair protein RecN"/>
    <property type="match status" value="1"/>
</dbReference>
<dbReference type="PANTHER" id="PTHR11059">
    <property type="entry name" value="DNA REPAIR PROTEIN RECN"/>
    <property type="match status" value="1"/>
</dbReference>
<dbReference type="GO" id="GO:0043590">
    <property type="term" value="C:bacterial nucleoid"/>
    <property type="evidence" value="ECO:0007669"/>
    <property type="project" value="TreeGrafter"/>
</dbReference>
<evidence type="ECO:0000256" key="7">
    <source>
        <dbReference type="ARBA" id="ARBA00023204"/>
    </source>
</evidence>
<dbReference type="CDD" id="cd03241">
    <property type="entry name" value="ABC_RecN"/>
    <property type="match status" value="2"/>
</dbReference>
<sequence>MLQQLTIQNFAVVSSLTLDWKSGMTTITGETGAGKSIALDALSLCMGSRAEASMVRTGAAKTDISASFDLTQMPEASLWLQQQDLAGDETGECIIRRTITKDGRSRGYINGYPVPAHQLKSLGSMLINIHGQHAHLDLLKTERQQDLLDRFAGNDSLLAQVASSFRHWQQSQKAYEQAKSAQQASHDRLQLLRYQVSELDEFNPNDGEFEQLELEFKRLSNAVELMASCHTGQQILSESEQDNVLSMLHQVQQQLTRASETDAHLSPTLALLAEARIQLEEAASELEHYAGTLESDPQRLNEVEQRLEQWLNLARKHQIQPEQLVQCHQLLAEELGQLDNPEQQLEQLEQTMQQAEQEYFAVAQQLSNARTEAGQRLSLAIVAEVQQMNMPHTQIEFAIAPAKPSALGSDAIQLLVSTNPGQSPGELAKVASGGELSRIGLAIQVVTHATQSTPTLVFDEVDVGISGPTASVVGRMLRSLGNKSQVVCVTHLPQVAANGHQQLFVDKLIEQSSTETRVTLLDKKSRVKELARLLGGEQITARTLANAQELLLEA</sequence>
<dbReference type="GO" id="GO:0006281">
    <property type="term" value="P:DNA repair"/>
    <property type="evidence" value="ECO:0007669"/>
    <property type="project" value="UniProtKB-KW"/>
</dbReference>
<name>A0A8J2U9E1_9GAMM</name>
<feature type="domain" description="RecF/RecN/SMC N-terminal" evidence="11">
    <location>
        <begin position="1"/>
        <end position="503"/>
    </location>
</feature>
<dbReference type="GO" id="GO:0005524">
    <property type="term" value="F:ATP binding"/>
    <property type="evidence" value="ECO:0007669"/>
    <property type="project" value="UniProtKB-KW"/>
</dbReference>
<evidence type="ECO:0000256" key="10">
    <source>
        <dbReference type="SAM" id="Coils"/>
    </source>
</evidence>
<dbReference type="PANTHER" id="PTHR11059:SF0">
    <property type="entry name" value="DNA REPAIR PROTEIN RECN"/>
    <property type="match status" value="1"/>
</dbReference>
<evidence type="ECO:0000256" key="9">
    <source>
        <dbReference type="PIRNR" id="PIRNR003128"/>
    </source>
</evidence>
<dbReference type="AlphaFoldDB" id="A0A8J2U9E1"/>
<keyword evidence="6" id="KW-0067">ATP-binding</keyword>
<dbReference type="FunFam" id="3.40.50.300:FF:000319">
    <property type="entry name" value="DNA repair protein RecN"/>
    <property type="match status" value="1"/>
</dbReference>
<dbReference type="InterPro" id="IPR027417">
    <property type="entry name" value="P-loop_NTPase"/>
</dbReference>
<evidence type="ECO:0000256" key="1">
    <source>
        <dbReference type="ARBA" id="ARBA00003618"/>
    </source>
</evidence>
<accession>A0A8J2U9E1</accession>
<evidence type="ECO:0000313" key="13">
    <source>
        <dbReference type="Proteomes" id="UP000619743"/>
    </source>
</evidence>
<evidence type="ECO:0000313" key="12">
    <source>
        <dbReference type="EMBL" id="GGA87705.1"/>
    </source>
</evidence>
<dbReference type="NCBIfam" id="TIGR00634">
    <property type="entry name" value="recN"/>
    <property type="match status" value="1"/>
</dbReference>
<evidence type="ECO:0000256" key="5">
    <source>
        <dbReference type="ARBA" id="ARBA00022763"/>
    </source>
</evidence>
<dbReference type="Gene3D" id="3.40.50.300">
    <property type="entry name" value="P-loop containing nucleotide triphosphate hydrolases"/>
    <property type="match status" value="2"/>
</dbReference>
<evidence type="ECO:0000256" key="4">
    <source>
        <dbReference type="ARBA" id="ARBA00022741"/>
    </source>
</evidence>